<gene>
    <name evidence="2" type="ORF">TUM4438_20990</name>
</gene>
<comment type="caution">
    <text evidence="2">The sequence shown here is derived from an EMBL/GenBank/DDBJ whole genome shotgun (WGS) entry which is preliminary data.</text>
</comment>
<name>A0ABQ4PEQ9_9GAMM</name>
<keyword evidence="3" id="KW-1185">Reference proteome</keyword>
<organism evidence="2 3">
    <name type="scientific">Shewanella sairae</name>
    <dbReference type="NCBI Taxonomy" id="190310"/>
    <lineage>
        <taxon>Bacteria</taxon>
        <taxon>Pseudomonadati</taxon>
        <taxon>Pseudomonadota</taxon>
        <taxon>Gammaproteobacteria</taxon>
        <taxon>Alteromonadales</taxon>
        <taxon>Shewanellaceae</taxon>
        <taxon>Shewanella</taxon>
    </lineage>
</organism>
<sequence>MRKKAINNVAARRRSQLKTRHQKVLSRQKQFFVFIKPAEDAFFNP</sequence>
<reference evidence="2" key="1">
    <citation type="submission" date="2021-05" db="EMBL/GenBank/DDBJ databases">
        <title>Molecular characterization for Shewanella algae harboring chromosomal blaOXA-55-like strains isolated from clinical and environment sample.</title>
        <authorList>
            <person name="Ohama Y."/>
            <person name="Aoki K."/>
            <person name="Harada S."/>
            <person name="Moriya K."/>
            <person name="Ishii Y."/>
            <person name="Tateda K."/>
        </authorList>
    </citation>
    <scope>NUCLEOTIDE SEQUENCE</scope>
    <source>
        <strain evidence="2">JCM 11563</strain>
    </source>
</reference>
<dbReference type="EMBL" id="BPEY01000033">
    <property type="protein sequence ID" value="GIU46060.1"/>
    <property type="molecule type" value="Genomic_DNA"/>
</dbReference>
<evidence type="ECO:0000313" key="2">
    <source>
        <dbReference type="EMBL" id="GIU46060.1"/>
    </source>
</evidence>
<protein>
    <submittedName>
        <fullName evidence="2">Uncharacterized protein</fullName>
    </submittedName>
</protein>
<evidence type="ECO:0000256" key="1">
    <source>
        <dbReference type="SAM" id="MobiDB-lite"/>
    </source>
</evidence>
<dbReference type="RefSeq" id="WP_220781138.1">
    <property type="nucleotide sequence ID" value="NZ_BPEY01000033.1"/>
</dbReference>
<dbReference type="Proteomes" id="UP000887104">
    <property type="component" value="Unassembled WGS sequence"/>
</dbReference>
<evidence type="ECO:0000313" key="3">
    <source>
        <dbReference type="Proteomes" id="UP000887104"/>
    </source>
</evidence>
<accession>A0ABQ4PEQ9</accession>
<proteinExistence type="predicted"/>
<feature type="region of interest" description="Disordered" evidence="1">
    <location>
        <begin position="1"/>
        <end position="21"/>
    </location>
</feature>